<protein>
    <submittedName>
        <fullName evidence="2">Uncharacterized protein</fullName>
    </submittedName>
</protein>
<evidence type="ECO:0000313" key="2">
    <source>
        <dbReference type="EMBL" id="NME70956.1"/>
    </source>
</evidence>
<sequence length="502" mass="55823">MNKLFKLGIFTLLLIGFACQTKINEHQITPYQSNGEQSNIRMPFSQKVYLLNNKNGISDLYEVKYDFQGLGTTTVLNHLKAFHGHSHMTVSPDGETLVIVNNGSNKKGMNDGKVFFYQPSTGNEISFKLRKANGKGIVNTGKKVGITQVDFDRKGRLFIAGGFFEVVPAIEENGKYKAINFTSDTRSWWDFTALQSSSMEYLTTKNYLRVAATDVVIAEGEEDDLDMLRNDYFSNDQTSASFTPDSKLKFKGGDITFTQSSQETGGFEEEHLITFTRAYGGAAIKVKIGMGTNGKPKVQGEYLFDIDKKVTGAALMGDNHVIVSTAGRNSFKVYSLDGELIVSPSITFSQETIDKGKSFTRTSAGDMACTQVFDLEGLSGTDGLVTDRVIRNVGGANDNAWFHEHWNLAEMKLYRPNYRSEVNIDDTPPDVNRDQRQNSANADIADLRQKPKLFASLGGNGGYAVMKFRAPTVVTNSTYIQVVETTWGRNPDYEYSKYMTKK</sequence>
<name>A0A7X9RYB3_9BACT</name>
<evidence type="ECO:0000256" key="1">
    <source>
        <dbReference type="SAM" id="MobiDB-lite"/>
    </source>
</evidence>
<evidence type="ECO:0000313" key="3">
    <source>
        <dbReference type="Proteomes" id="UP000576082"/>
    </source>
</evidence>
<feature type="region of interest" description="Disordered" evidence="1">
    <location>
        <begin position="424"/>
        <end position="444"/>
    </location>
</feature>
<keyword evidence="3" id="KW-1185">Reference proteome</keyword>
<organism evidence="2 3">
    <name type="scientific">Flammeovirga aprica JL-4</name>
    <dbReference type="NCBI Taxonomy" id="694437"/>
    <lineage>
        <taxon>Bacteria</taxon>
        <taxon>Pseudomonadati</taxon>
        <taxon>Bacteroidota</taxon>
        <taxon>Cytophagia</taxon>
        <taxon>Cytophagales</taxon>
        <taxon>Flammeovirgaceae</taxon>
        <taxon>Flammeovirga</taxon>
    </lineage>
</organism>
<dbReference type="EMBL" id="JABANE010000081">
    <property type="protein sequence ID" value="NME70956.1"/>
    <property type="molecule type" value="Genomic_DNA"/>
</dbReference>
<dbReference type="RefSeq" id="WP_169659181.1">
    <property type="nucleotide sequence ID" value="NZ_JABANE010000081.1"/>
</dbReference>
<accession>A0A7X9RYB3</accession>
<reference evidence="2 3" key="1">
    <citation type="submission" date="2020-04" db="EMBL/GenBank/DDBJ databases">
        <title>Flammeovirga sp. SR4, a novel species isolated from seawater.</title>
        <authorList>
            <person name="Wang X."/>
        </authorList>
    </citation>
    <scope>NUCLEOTIDE SEQUENCE [LARGE SCALE GENOMIC DNA]</scope>
    <source>
        <strain evidence="2 3">ATCC 23126</strain>
    </source>
</reference>
<dbReference type="AlphaFoldDB" id="A0A7X9RYB3"/>
<proteinExistence type="predicted"/>
<comment type="caution">
    <text evidence="2">The sequence shown here is derived from an EMBL/GenBank/DDBJ whole genome shotgun (WGS) entry which is preliminary data.</text>
</comment>
<dbReference type="InterPro" id="IPR011044">
    <property type="entry name" value="Quino_amine_DH_bsu"/>
</dbReference>
<dbReference type="PROSITE" id="PS51257">
    <property type="entry name" value="PROKAR_LIPOPROTEIN"/>
    <property type="match status" value="1"/>
</dbReference>
<dbReference type="Proteomes" id="UP000576082">
    <property type="component" value="Unassembled WGS sequence"/>
</dbReference>
<dbReference type="SUPFAM" id="SSF50969">
    <property type="entry name" value="YVTN repeat-like/Quinoprotein amine dehydrogenase"/>
    <property type="match status" value="1"/>
</dbReference>
<gene>
    <name evidence="2" type="ORF">HHU12_23475</name>
</gene>